<protein>
    <submittedName>
        <fullName evidence="1">Uncharacterized protein</fullName>
    </submittedName>
</protein>
<sequence>MLTKADDYPIHQLSLPISEVGSDRNFYDRYFFNGYNKEGDIFFAVALCVYPNLNIMDGSFVVVRNGIQHNCRYSRVMGLERMDTKVGALEVKVLEPLHKLQIIVDDKGANISADLTFEGRFEAIQEPKMILNNGPRVVMDTTRLTQQGFWSGNLRLLDEEIKLENQLVYGTRDRSWGIRPVGEPDSQT</sequence>
<evidence type="ECO:0000313" key="1">
    <source>
        <dbReference type="EMBL" id="SVA59633.1"/>
    </source>
</evidence>
<reference evidence="1" key="1">
    <citation type="submission" date="2018-05" db="EMBL/GenBank/DDBJ databases">
        <authorList>
            <person name="Lanie J.A."/>
            <person name="Ng W.-L."/>
            <person name="Kazmierczak K.M."/>
            <person name="Andrzejewski T.M."/>
            <person name="Davidsen T.M."/>
            <person name="Wayne K.J."/>
            <person name="Tettelin H."/>
            <person name="Glass J.I."/>
            <person name="Rusch D."/>
            <person name="Podicherti R."/>
            <person name="Tsui H.-C.T."/>
            <person name="Winkler M.E."/>
        </authorList>
    </citation>
    <scope>NUCLEOTIDE SEQUENCE</scope>
</reference>
<proteinExistence type="predicted"/>
<accession>A0A381X5Y0</accession>
<organism evidence="1">
    <name type="scientific">marine metagenome</name>
    <dbReference type="NCBI Taxonomy" id="408172"/>
    <lineage>
        <taxon>unclassified sequences</taxon>
        <taxon>metagenomes</taxon>
        <taxon>ecological metagenomes</taxon>
    </lineage>
</organism>
<dbReference type="AlphaFoldDB" id="A0A381X5Y0"/>
<dbReference type="EMBL" id="UINC01013880">
    <property type="protein sequence ID" value="SVA59633.1"/>
    <property type="molecule type" value="Genomic_DNA"/>
</dbReference>
<name>A0A381X5Y0_9ZZZZ</name>
<gene>
    <name evidence="1" type="ORF">METZ01_LOCUS112487</name>
</gene>
<feature type="non-terminal residue" evidence="1">
    <location>
        <position position="188"/>
    </location>
</feature>